<feature type="transmembrane region" description="Helical" evidence="1">
    <location>
        <begin position="159"/>
        <end position="179"/>
    </location>
</feature>
<keyword evidence="1" id="KW-0812">Transmembrane</keyword>
<comment type="caution">
    <text evidence="2">The sequence shown here is derived from an EMBL/GenBank/DDBJ whole genome shotgun (WGS) entry which is preliminary data.</text>
</comment>
<keyword evidence="1" id="KW-0472">Membrane</keyword>
<evidence type="ECO:0000313" key="2">
    <source>
        <dbReference type="EMBL" id="GAA5163300.1"/>
    </source>
</evidence>
<protein>
    <submittedName>
        <fullName evidence="2">ABC transporter permease</fullName>
    </submittedName>
</protein>
<organism evidence="2 3">
    <name type="scientific">Pseudonocardia eucalypti</name>
    <dbReference type="NCBI Taxonomy" id="648755"/>
    <lineage>
        <taxon>Bacteria</taxon>
        <taxon>Bacillati</taxon>
        <taxon>Actinomycetota</taxon>
        <taxon>Actinomycetes</taxon>
        <taxon>Pseudonocardiales</taxon>
        <taxon>Pseudonocardiaceae</taxon>
        <taxon>Pseudonocardia</taxon>
    </lineage>
</organism>
<keyword evidence="1" id="KW-1133">Transmembrane helix</keyword>
<evidence type="ECO:0000313" key="3">
    <source>
        <dbReference type="Proteomes" id="UP001428817"/>
    </source>
</evidence>
<dbReference type="InterPro" id="IPR030802">
    <property type="entry name" value="Permease_MalE"/>
</dbReference>
<dbReference type="Pfam" id="PF02405">
    <property type="entry name" value="MlaE"/>
    <property type="match status" value="1"/>
</dbReference>
<accession>A0ABP9QK30</accession>
<evidence type="ECO:0000256" key="1">
    <source>
        <dbReference type="SAM" id="Phobius"/>
    </source>
</evidence>
<sequence length="281" mass="29758">MTTAIEKAPPPPEPAPRLERPTFVDPLFTEVRAILRFIGQTIVELPKSLRYPDEVLRQAARLIMGSALVVWTLLIVDGVLVGQIGHYLLQQIGAQSYVGLFAAAGTLKGSAPIFFGFIVAAKVGCGFAAELGAMRINEEIDALEVMGISPQAYLVGTRVLAYIVVAPALWLIGIGLCFYANYLTNVPILGSVSTGGYFSVFWAFTTPTDFALLALVWAILPTILVIVIGCYFGMTAKGGPAGVGENTAISMAVNVSLITILGAGIMFQAFYGTGVVVPIAN</sequence>
<dbReference type="PANTHER" id="PTHR30188">
    <property type="entry name" value="ABC TRANSPORTER PERMEASE PROTEIN-RELATED"/>
    <property type="match status" value="1"/>
</dbReference>
<name>A0ABP9QK30_9PSEU</name>
<dbReference type="Proteomes" id="UP001428817">
    <property type="component" value="Unassembled WGS sequence"/>
</dbReference>
<dbReference type="EMBL" id="BAABJP010000029">
    <property type="protein sequence ID" value="GAA5163300.1"/>
    <property type="molecule type" value="Genomic_DNA"/>
</dbReference>
<keyword evidence="3" id="KW-1185">Reference proteome</keyword>
<dbReference type="RefSeq" id="WP_185060810.1">
    <property type="nucleotide sequence ID" value="NZ_BAABJP010000029.1"/>
</dbReference>
<feature type="transmembrane region" description="Helical" evidence="1">
    <location>
        <begin position="186"/>
        <end position="204"/>
    </location>
</feature>
<reference evidence="3" key="1">
    <citation type="journal article" date="2019" name="Int. J. Syst. Evol. Microbiol.">
        <title>The Global Catalogue of Microorganisms (GCM) 10K type strain sequencing project: providing services to taxonomists for standard genome sequencing and annotation.</title>
        <authorList>
            <consortium name="The Broad Institute Genomics Platform"/>
            <consortium name="The Broad Institute Genome Sequencing Center for Infectious Disease"/>
            <person name="Wu L."/>
            <person name="Ma J."/>
        </authorList>
    </citation>
    <scope>NUCLEOTIDE SEQUENCE [LARGE SCALE GENOMIC DNA]</scope>
    <source>
        <strain evidence="3">JCM 18303</strain>
    </source>
</reference>
<feature type="transmembrane region" description="Helical" evidence="1">
    <location>
        <begin position="246"/>
        <end position="271"/>
    </location>
</feature>
<proteinExistence type="predicted"/>
<feature type="transmembrane region" description="Helical" evidence="1">
    <location>
        <begin position="62"/>
        <end position="85"/>
    </location>
</feature>
<dbReference type="PANTHER" id="PTHR30188:SF13">
    <property type="entry name" value="CONSERVED HYPOTHETICAL INTEGRAL MEMBRANE PROTEIN YRBE3B"/>
    <property type="match status" value="1"/>
</dbReference>
<feature type="transmembrane region" description="Helical" evidence="1">
    <location>
        <begin position="210"/>
        <end position="234"/>
    </location>
</feature>
<gene>
    <name evidence="2" type="ORF">GCM10023321_49940</name>
</gene>
<feature type="transmembrane region" description="Helical" evidence="1">
    <location>
        <begin position="97"/>
        <end position="121"/>
    </location>
</feature>